<evidence type="ECO:0000313" key="3">
    <source>
        <dbReference type="Proteomes" id="UP000646776"/>
    </source>
</evidence>
<reference evidence="2" key="1">
    <citation type="journal article" date="2014" name="Int. J. Syst. Evol. Microbiol.">
        <title>Complete genome sequence of Corynebacterium casei LMG S-19264T (=DSM 44701T), isolated from a smear-ripened cheese.</title>
        <authorList>
            <consortium name="US DOE Joint Genome Institute (JGI-PGF)"/>
            <person name="Walter F."/>
            <person name="Albersmeier A."/>
            <person name="Kalinowski J."/>
            <person name="Ruckert C."/>
        </authorList>
    </citation>
    <scope>NUCLEOTIDE SEQUENCE</scope>
    <source>
        <strain evidence="2">JCM 4125</strain>
    </source>
</reference>
<comment type="caution">
    <text evidence="2">The sequence shown here is derived from an EMBL/GenBank/DDBJ whole genome shotgun (WGS) entry which is preliminary data.</text>
</comment>
<accession>A0A918HR78</accession>
<dbReference type="EMBL" id="BMSA01000039">
    <property type="protein sequence ID" value="GGT91486.1"/>
    <property type="molecule type" value="Genomic_DNA"/>
</dbReference>
<dbReference type="AlphaFoldDB" id="A0A918HR78"/>
<proteinExistence type="predicted"/>
<dbReference type="Proteomes" id="UP000646776">
    <property type="component" value="Unassembled WGS sequence"/>
</dbReference>
<name>A0A918HR78_9ACTN</name>
<gene>
    <name evidence="2" type="ORF">GCM10010226_81870</name>
</gene>
<evidence type="ECO:0000256" key="1">
    <source>
        <dbReference type="SAM" id="MobiDB-lite"/>
    </source>
</evidence>
<sequence>MFTAALGDEGEGVEVDPMHLVGPSAAAPTPLVEGRKIDDLEPGDAFFGRIEVEPEDDIAFRQIAAVRVRGKHHDL</sequence>
<evidence type="ECO:0000313" key="2">
    <source>
        <dbReference type="EMBL" id="GGT91486.1"/>
    </source>
</evidence>
<keyword evidence="3" id="KW-1185">Reference proteome</keyword>
<organism evidence="2 3">
    <name type="scientific">Streptomyces phaeofaciens</name>
    <dbReference type="NCBI Taxonomy" id="68254"/>
    <lineage>
        <taxon>Bacteria</taxon>
        <taxon>Bacillati</taxon>
        <taxon>Actinomycetota</taxon>
        <taxon>Actinomycetes</taxon>
        <taxon>Kitasatosporales</taxon>
        <taxon>Streptomycetaceae</taxon>
        <taxon>Streptomyces</taxon>
    </lineage>
</organism>
<reference evidence="2" key="2">
    <citation type="submission" date="2020-09" db="EMBL/GenBank/DDBJ databases">
        <authorList>
            <person name="Sun Q."/>
            <person name="Ohkuma M."/>
        </authorList>
    </citation>
    <scope>NUCLEOTIDE SEQUENCE</scope>
    <source>
        <strain evidence="2">JCM 4125</strain>
    </source>
</reference>
<protein>
    <submittedName>
        <fullName evidence="2">Uncharacterized protein</fullName>
    </submittedName>
</protein>
<feature type="region of interest" description="Disordered" evidence="1">
    <location>
        <begin position="1"/>
        <end position="28"/>
    </location>
</feature>